<dbReference type="PATRIC" id="fig|405446.3.peg.2022"/>
<sequence>MAALESESFPLPGQFKPVVSVKLHACTSSLRGFRWGRQELIQSQTQLSLDMTLFRIMYIM</sequence>
<proteinExistence type="predicted"/>
<protein>
    <submittedName>
        <fullName evidence="1">Uncharacterized protein</fullName>
    </submittedName>
</protein>
<reference evidence="1 2" key="1">
    <citation type="submission" date="2015-05" db="EMBL/GenBank/DDBJ databases">
        <title>Genome sequencing and analysis of members of genus Stenotrophomonas.</title>
        <authorList>
            <person name="Patil P.P."/>
            <person name="Midha S."/>
            <person name="Patil P.B."/>
        </authorList>
    </citation>
    <scope>NUCLEOTIDE SEQUENCE [LARGE SCALE GENOMIC DNA]</scope>
    <source>
        <strain evidence="1 2">DSM 18941</strain>
    </source>
</reference>
<organism evidence="1 2">
    <name type="scientific">Stenotrophomonas terrae</name>
    <dbReference type="NCBI Taxonomy" id="405446"/>
    <lineage>
        <taxon>Bacteria</taxon>
        <taxon>Pseudomonadati</taxon>
        <taxon>Pseudomonadota</taxon>
        <taxon>Gammaproteobacteria</taxon>
        <taxon>Lysobacterales</taxon>
        <taxon>Lysobacteraceae</taxon>
        <taxon>Stenotrophomonas</taxon>
    </lineage>
</organism>
<dbReference type="Proteomes" id="UP000051863">
    <property type="component" value="Unassembled WGS sequence"/>
</dbReference>
<dbReference type="AlphaFoldDB" id="A0A0R0D3G4"/>
<gene>
    <name evidence="1" type="ORF">ABB27_01045</name>
</gene>
<keyword evidence="2" id="KW-1185">Reference proteome</keyword>
<evidence type="ECO:0000313" key="2">
    <source>
        <dbReference type="Proteomes" id="UP000051863"/>
    </source>
</evidence>
<evidence type="ECO:0000313" key="1">
    <source>
        <dbReference type="EMBL" id="KRG72497.1"/>
    </source>
</evidence>
<name>A0A0R0D3G4_9GAMM</name>
<comment type="caution">
    <text evidence="1">The sequence shown here is derived from an EMBL/GenBank/DDBJ whole genome shotgun (WGS) entry which is preliminary data.</text>
</comment>
<dbReference type="EMBL" id="LDJJ01000004">
    <property type="protein sequence ID" value="KRG72497.1"/>
    <property type="molecule type" value="Genomic_DNA"/>
</dbReference>
<accession>A0A0R0D3G4</accession>